<proteinExistence type="predicted"/>
<dbReference type="RefSeq" id="WP_012607709.1">
    <property type="nucleotide sequence ID" value="NC_011766.1"/>
</dbReference>
<protein>
    <submittedName>
        <fullName evidence="1">Uncharacterized protein</fullName>
    </submittedName>
</protein>
<dbReference type="GeneID" id="7170373"/>
<organism evidence="1 2">
    <name type="scientific">Desulfurococcus amylolyticus (strain DSM 18924 / JCM 16383 / VKM B-2413 / 1221n)</name>
    <name type="common">Desulfurococcus kamchatkensis</name>
    <dbReference type="NCBI Taxonomy" id="490899"/>
    <lineage>
        <taxon>Archaea</taxon>
        <taxon>Thermoproteota</taxon>
        <taxon>Thermoprotei</taxon>
        <taxon>Desulfurococcales</taxon>
        <taxon>Desulfurococcaceae</taxon>
        <taxon>Desulfurococcus</taxon>
    </lineage>
</organism>
<dbReference type="eggNOG" id="arCOG08830">
    <property type="taxonomic scope" value="Archaea"/>
</dbReference>
<reference evidence="1 2" key="1">
    <citation type="journal article" date="2009" name="J. Bacteriol.">
        <title>Complete genome sequence of the anaerobic, protein-degrading hyperthermophilic crenarchaeon Desulfurococcus kamchatkensis.</title>
        <authorList>
            <person name="Ravin N.V."/>
            <person name="Mardanov A.V."/>
            <person name="Beletsky A.V."/>
            <person name="Kublanov I.V."/>
            <person name="Kolganova T.V."/>
            <person name="Lebedinsky A.V."/>
            <person name="Chernyh N.A."/>
            <person name="Bonch-Osmolovskaya E.A."/>
            <person name="Skryabin K.G."/>
        </authorList>
    </citation>
    <scope>NUCLEOTIDE SEQUENCE [LARGE SCALE GENOMIC DNA]</scope>
    <source>
        <strain evidence="2">DSM 18924 / JCM 16383 / VKM B-2413 / 1221n</strain>
    </source>
</reference>
<dbReference type="EMBL" id="CP001140">
    <property type="protein sequence ID" value="ACL10367.1"/>
    <property type="molecule type" value="Genomic_DNA"/>
</dbReference>
<sequence length="102" mass="11741">MSTYFIKGIPVKVLNSMVEAFRLKGLWAERHSYSLRIMYNNRFAASLHLYPGFNEAVLRLISGDPLINSKIRSIVKEIMSIYLPGYVVREVEVKNVLDTYNA</sequence>
<dbReference type="HOGENOM" id="CLU_179002_0_0_2"/>
<dbReference type="Proteomes" id="UP000006903">
    <property type="component" value="Chromosome"/>
</dbReference>
<dbReference type="AlphaFoldDB" id="B8D396"/>
<dbReference type="KEGG" id="dka:DKAM_0038"/>
<gene>
    <name evidence="1" type="ordered locus">DKAM_0038</name>
</gene>
<name>B8D396_DESA1</name>
<evidence type="ECO:0000313" key="1">
    <source>
        <dbReference type="EMBL" id="ACL10367.1"/>
    </source>
</evidence>
<accession>B8D396</accession>
<evidence type="ECO:0000313" key="2">
    <source>
        <dbReference type="Proteomes" id="UP000006903"/>
    </source>
</evidence>